<dbReference type="GO" id="GO:0016592">
    <property type="term" value="C:mediator complex"/>
    <property type="evidence" value="ECO:0007669"/>
    <property type="project" value="InterPro"/>
</dbReference>
<evidence type="ECO:0000256" key="3">
    <source>
        <dbReference type="ARBA" id="ARBA00023015"/>
    </source>
</evidence>
<keyword evidence="7" id="KW-1185">Reference proteome</keyword>
<evidence type="ECO:0000256" key="5">
    <source>
        <dbReference type="ARBA" id="ARBA00023242"/>
    </source>
</evidence>
<comment type="subcellular location">
    <subcellularLocation>
        <location evidence="1">Nucleus</location>
    </subcellularLocation>
</comment>
<comment type="caution">
    <text evidence="6">The sequence shown here is derived from an EMBL/GenBank/DDBJ whole genome shotgun (WGS) entry which is preliminary data.</text>
</comment>
<keyword evidence="3" id="KW-0805">Transcription regulation</keyword>
<dbReference type="EMBL" id="MU001500">
    <property type="protein sequence ID" value="KAF2444919.1"/>
    <property type="molecule type" value="Genomic_DNA"/>
</dbReference>
<keyword evidence="4" id="KW-0804">Transcription</keyword>
<evidence type="ECO:0000256" key="1">
    <source>
        <dbReference type="ARBA" id="ARBA00004123"/>
    </source>
</evidence>
<dbReference type="InterPro" id="IPR021627">
    <property type="entry name" value="Mediator_Med27"/>
</dbReference>
<accession>A0A9P4UAV5</accession>
<reference evidence="6" key="1">
    <citation type="journal article" date="2020" name="Stud. Mycol.">
        <title>101 Dothideomycetes genomes: a test case for predicting lifestyles and emergence of pathogens.</title>
        <authorList>
            <person name="Haridas S."/>
            <person name="Albert R."/>
            <person name="Binder M."/>
            <person name="Bloem J."/>
            <person name="Labutti K."/>
            <person name="Salamov A."/>
            <person name="Andreopoulos B."/>
            <person name="Baker S."/>
            <person name="Barry K."/>
            <person name="Bills G."/>
            <person name="Bluhm B."/>
            <person name="Cannon C."/>
            <person name="Castanera R."/>
            <person name="Culley D."/>
            <person name="Daum C."/>
            <person name="Ezra D."/>
            <person name="Gonzalez J."/>
            <person name="Henrissat B."/>
            <person name="Kuo A."/>
            <person name="Liang C."/>
            <person name="Lipzen A."/>
            <person name="Lutzoni F."/>
            <person name="Magnuson J."/>
            <person name="Mondo S."/>
            <person name="Nolan M."/>
            <person name="Ohm R."/>
            <person name="Pangilinan J."/>
            <person name="Park H.-J."/>
            <person name="Ramirez L."/>
            <person name="Alfaro M."/>
            <person name="Sun H."/>
            <person name="Tritt A."/>
            <person name="Yoshinaga Y."/>
            <person name="Zwiers L.-H."/>
            <person name="Turgeon B."/>
            <person name="Goodwin S."/>
            <person name="Spatafora J."/>
            <person name="Crous P."/>
            <person name="Grigoriev I."/>
        </authorList>
    </citation>
    <scope>NUCLEOTIDE SEQUENCE</scope>
    <source>
        <strain evidence="6">CBS 690.94</strain>
    </source>
</reference>
<sequence length="291" mass="32933">MAAAEAPQAAPPSEDYDEAQCIAALAQLERLKHQAGCLHFALDDLRLTLPRIIEPFHMPSKPPMFHAFKENLIKEQRNMKTFKSQWQSQETQTILEHARKSATANPDLSAGAQVQQYGWIEKEEQERQAAKSNGDGEERAEDLGIRITKEERGRIIEQWRQTYSSIKMEEKNDGKQLLIPFVADSTRYRFRVTISEDANPSQAVQAECDGTGEPFTAVTRCLASRPNPNDMKYLLDMIAAYKTVRGLQCAKCNRMLDDDTTKPIARRCRQATGANETSETVWEPFHEGCLS</sequence>
<keyword evidence="5" id="KW-0539">Nucleus</keyword>
<dbReference type="OrthoDB" id="5326237at2759"/>
<gene>
    <name evidence="6" type="ORF">P171DRAFT_485000</name>
</gene>
<evidence type="ECO:0000256" key="4">
    <source>
        <dbReference type="ARBA" id="ARBA00023163"/>
    </source>
</evidence>
<dbReference type="Proteomes" id="UP000799764">
    <property type="component" value="Unassembled WGS sequence"/>
</dbReference>
<evidence type="ECO:0000313" key="7">
    <source>
        <dbReference type="Proteomes" id="UP000799764"/>
    </source>
</evidence>
<comment type="similarity">
    <text evidence="2">Belongs to the Mediator complex subunit 27 family.</text>
</comment>
<name>A0A9P4UAV5_9PLEO</name>
<dbReference type="Pfam" id="PF11571">
    <property type="entry name" value="Med27"/>
    <property type="match status" value="1"/>
</dbReference>
<protein>
    <submittedName>
        <fullName evidence="6">Uncharacterized protein</fullName>
    </submittedName>
</protein>
<evidence type="ECO:0000256" key="2">
    <source>
        <dbReference type="ARBA" id="ARBA00008048"/>
    </source>
</evidence>
<proteinExistence type="inferred from homology"/>
<evidence type="ECO:0000313" key="6">
    <source>
        <dbReference type="EMBL" id="KAF2444919.1"/>
    </source>
</evidence>
<dbReference type="AlphaFoldDB" id="A0A9P4UAV5"/>
<organism evidence="6 7">
    <name type="scientific">Karstenula rhodostoma CBS 690.94</name>
    <dbReference type="NCBI Taxonomy" id="1392251"/>
    <lineage>
        <taxon>Eukaryota</taxon>
        <taxon>Fungi</taxon>
        <taxon>Dikarya</taxon>
        <taxon>Ascomycota</taxon>
        <taxon>Pezizomycotina</taxon>
        <taxon>Dothideomycetes</taxon>
        <taxon>Pleosporomycetidae</taxon>
        <taxon>Pleosporales</taxon>
        <taxon>Massarineae</taxon>
        <taxon>Didymosphaeriaceae</taxon>
        <taxon>Karstenula</taxon>
    </lineage>
</organism>